<name>A0A8D8TZ33_9HEMI</name>
<proteinExistence type="predicted"/>
<sequence>MEYYGYGKHNYGMRLRQETVFIWRLNIGMSFEGLVEWQLEFVHSSFIIQSCMIHLTSFIAALNLDYTRNYTNEFVNPTVDNKTMVATTHAPLTQRCNALPDNSSENPYQNMMVFLSKIS</sequence>
<accession>A0A8D8TZ33</accession>
<reference evidence="1" key="1">
    <citation type="submission" date="2021-05" db="EMBL/GenBank/DDBJ databases">
        <authorList>
            <person name="Alioto T."/>
            <person name="Alioto T."/>
            <person name="Gomez Garrido J."/>
        </authorList>
    </citation>
    <scope>NUCLEOTIDE SEQUENCE</scope>
</reference>
<evidence type="ECO:0000313" key="1">
    <source>
        <dbReference type="EMBL" id="CAG6695489.1"/>
    </source>
</evidence>
<protein>
    <submittedName>
        <fullName evidence="1">Uncharacterized protein</fullName>
    </submittedName>
</protein>
<organism evidence="1">
    <name type="scientific">Cacopsylla melanoneura</name>
    <dbReference type="NCBI Taxonomy" id="428564"/>
    <lineage>
        <taxon>Eukaryota</taxon>
        <taxon>Metazoa</taxon>
        <taxon>Ecdysozoa</taxon>
        <taxon>Arthropoda</taxon>
        <taxon>Hexapoda</taxon>
        <taxon>Insecta</taxon>
        <taxon>Pterygota</taxon>
        <taxon>Neoptera</taxon>
        <taxon>Paraneoptera</taxon>
        <taxon>Hemiptera</taxon>
        <taxon>Sternorrhyncha</taxon>
        <taxon>Psylloidea</taxon>
        <taxon>Psyllidae</taxon>
        <taxon>Psyllinae</taxon>
        <taxon>Cacopsylla</taxon>
    </lineage>
</organism>
<dbReference type="AlphaFoldDB" id="A0A8D8TZ33"/>
<dbReference type="EMBL" id="HBUF01323696">
    <property type="protein sequence ID" value="CAG6695489.1"/>
    <property type="molecule type" value="Transcribed_RNA"/>
</dbReference>